<accession>A0A1W7GKQ7</accession>
<sequence>MVFEMTNTGKRVLYLDPITNNDITSIEIDTEKEGSLIASYLFSYSFDNVNWSDYASKSDTLSYLNSEETQSLSTYLRVLLSVDVDPNVTQSSLISNYIGIENIMVNGSSINVCGMEYYQDINIVASNITNNALNPFRNLDNAHHMREQISKSIAMTIGYDGVYFKRVPNEETKSIIFKSYKMYQTLPARAIKVVIPPDANNNENINSFQFFMNRENIEVEILLSQWHDIYGVDVYPNAKDAIYINVFDRMYTISSAKKKRDFMHRAVAYKLYLGVFKEGVEIDNSQAEEEITDFSDFTAYDIENSDQAYDEIENATGNGDDIEFSLSEEESEFQSIDSKLLDFHKGIRNIKTGLLFNDVEFQRYMYKSDTDVDFLTRYDLSKMDDNEYSVSAWFKISEVGKSVMLFSLGDGINYAELIYVNSNGFITLHTKASEINKYVTATGEAIKENGYYSVVLSRRGKNISISLLYYNDGSIDFVQNILASVEIPVNKKVLEIKGNHKTSIGNIRVNKKSVPKQQIIPMITNWSLDANDYLVIDNCQTGIDSIKVQSNA</sequence>
<dbReference type="Gene3D" id="2.60.120.200">
    <property type="match status" value="1"/>
</dbReference>
<evidence type="ECO:0000313" key="1">
    <source>
        <dbReference type="EMBL" id="BAX25557.1"/>
    </source>
</evidence>
<dbReference type="EMBL" id="LC168164">
    <property type="protein sequence ID" value="BAX25557.1"/>
    <property type="molecule type" value="Genomic_DNA"/>
</dbReference>
<reference evidence="1 2" key="1">
    <citation type="submission" date="2016-07" db="EMBL/GenBank/DDBJ databases">
        <title>Characterization of three bacteriophages infecting bacteria isolated from shrimp culture pond water.</title>
        <authorList>
            <person name="Khoa H.V."/>
        </authorList>
    </citation>
    <scope>NUCLEOTIDE SEQUENCE [LARGE SCALE GENOMIC DNA]</scope>
</reference>
<name>A0A1W7GKQ7_9CAUD</name>
<proteinExistence type="predicted"/>
<protein>
    <submittedName>
        <fullName evidence="1">Uncharacterized protein</fullName>
    </submittedName>
</protein>
<dbReference type="SUPFAM" id="SSF49899">
    <property type="entry name" value="Concanavalin A-like lectins/glucanases"/>
    <property type="match status" value="1"/>
</dbReference>
<gene>
    <name evidence="1" type="ORF">BPT24_146</name>
</gene>
<dbReference type="InterPro" id="IPR013320">
    <property type="entry name" value="ConA-like_dom_sf"/>
</dbReference>
<keyword evidence="2" id="KW-1185">Reference proteome</keyword>
<evidence type="ECO:0000313" key="2">
    <source>
        <dbReference type="Proteomes" id="UP000224877"/>
    </source>
</evidence>
<dbReference type="Proteomes" id="UP000224877">
    <property type="component" value="Segment"/>
</dbReference>
<dbReference type="Pfam" id="PF13385">
    <property type="entry name" value="Laminin_G_3"/>
    <property type="match status" value="1"/>
</dbReference>
<organism evidence="1 2">
    <name type="scientific">Tenacibaculum phage pT24</name>
    <dbReference type="NCBI Taxonomy" id="1880590"/>
    <lineage>
        <taxon>Viruses</taxon>
        <taxon>Duplodnaviria</taxon>
        <taxon>Heunggongvirae</taxon>
        <taxon>Uroviricota</taxon>
        <taxon>Caudoviricetes</taxon>
        <taxon>Kungbxnavirus</taxon>
        <taxon>Kungbxnavirus pT24</taxon>
    </lineage>
</organism>